<name>A0A2I2EZJ6_ASPCN</name>
<evidence type="ECO:0008006" key="4">
    <source>
        <dbReference type="Google" id="ProtNLM"/>
    </source>
</evidence>
<dbReference type="GeneID" id="36527242"/>
<protein>
    <recommendedName>
        <fullName evidence="4">Amino acid permease/ SLC12A domain-containing protein</fullName>
    </recommendedName>
</protein>
<dbReference type="OrthoDB" id="2117453at2759"/>
<feature type="chain" id="PRO_5014139340" description="Amino acid permease/ SLC12A domain-containing protein" evidence="1">
    <location>
        <begin position="23"/>
        <end position="100"/>
    </location>
</feature>
<feature type="signal peptide" evidence="1">
    <location>
        <begin position="1"/>
        <end position="22"/>
    </location>
</feature>
<evidence type="ECO:0000313" key="3">
    <source>
        <dbReference type="Proteomes" id="UP000234585"/>
    </source>
</evidence>
<keyword evidence="1" id="KW-0732">Signal</keyword>
<keyword evidence="3" id="KW-1185">Reference proteome</keyword>
<gene>
    <name evidence="2" type="ORF">BDW47DRAFT_86880</name>
</gene>
<accession>A0A2I2EZJ6</accession>
<evidence type="ECO:0000256" key="1">
    <source>
        <dbReference type="SAM" id="SignalP"/>
    </source>
</evidence>
<dbReference type="RefSeq" id="XP_024667815.1">
    <property type="nucleotide sequence ID" value="XM_024820082.1"/>
</dbReference>
<reference evidence="2 3" key="1">
    <citation type="submission" date="2017-12" db="EMBL/GenBank/DDBJ databases">
        <authorList>
            <consortium name="DOE Joint Genome Institute"/>
            <person name="Haridas S."/>
            <person name="Kjaerbolling I."/>
            <person name="Vesth T.C."/>
            <person name="Frisvad J.C."/>
            <person name="Nybo J.L."/>
            <person name="Theobald S."/>
            <person name="Kuo A."/>
            <person name="Bowyer P."/>
            <person name="Matsuda Y."/>
            <person name="Mondo S."/>
            <person name="Lyhne E.K."/>
            <person name="Kogle M.E."/>
            <person name="Clum A."/>
            <person name="Lipzen A."/>
            <person name="Salamov A."/>
            <person name="Ngan C.Y."/>
            <person name="Daum C."/>
            <person name="Chiniquy J."/>
            <person name="Barry K."/>
            <person name="LaButti K."/>
            <person name="Simmons B.A."/>
            <person name="Magnuson J.K."/>
            <person name="Mortensen U.H."/>
            <person name="Larsen T.O."/>
            <person name="Grigoriev I.V."/>
            <person name="Baker S.E."/>
            <person name="Andersen M.R."/>
            <person name="Nordberg H.P."/>
            <person name="Cantor M.N."/>
            <person name="Hua S.X."/>
        </authorList>
    </citation>
    <scope>NUCLEOTIDE SEQUENCE [LARGE SCALE GENOMIC DNA]</scope>
    <source>
        <strain evidence="2 3">CBS 102.13</strain>
    </source>
</reference>
<dbReference type="EMBL" id="KZ559194">
    <property type="protein sequence ID" value="PLB33803.1"/>
    <property type="molecule type" value="Genomic_DNA"/>
</dbReference>
<proteinExistence type="predicted"/>
<sequence>MLAIMLFFFLPFLFEVIPPRNSRSTSWMIRLFDTLAVAGCVTMNVPTLALINAARLANSPRNQFTFVWNHSSERPVTVLCLFESNFNCWTEKELFFLHMT</sequence>
<organism evidence="2 3">
    <name type="scientific">Aspergillus candidus</name>
    <dbReference type="NCBI Taxonomy" id="41067"/>
    <lineage>
        <taxon>Eukaryota</taxon>
        <taxon>Fungi</taxon>
        <taxon>Dikarya</taxon>
        <taxon>Ascomycota</taxon>
        <taxon>Pezizomycotina</taxon>
        <taxon>Eurotiomycetes</taxon>
        <taxon>Eurotiomycetidae</taxon>
        <taxon>Eurotiales</taxon>
        <taxon>Aspergillaceae</taxon>
        <taxon>Aspergillus</taxon>
        <taxon>Aspergillus subgen. Circumdati</taxon>
    </lineage>
</organism>
<dbReference type="Proteomes" id="UP000234585">
    <property type="component" value="Unassembled WGS sequence"/>
</dbReference>
<evidence type="ECO:0000313" key="2">
    <source>
        <dbReference type="EMBL" id="PLB33803.1"/>
    </source>
</evidence>
<dbReference type="AlphaFoldDB" id="A0A2I2EZJ6"/>